<proteinExistence type="predicted"/>
<sequence>MDASTTRLPLAGVHHVALITADYPRARRFYLEVLDAEILNETYREERDSHKLDLLLPGGIQLELFSFPSPPHVRAIPKPAGCATWRSPQRISAPAWHSSKRVAPPPNRSASTSTPVLVSPFSPTRTALPSSATRSVAEPPRSPFFFRYFFQT</sequence>
<reference evidence="3 4" key="1">
    <citation type="submission" date="2016-06" db="EMBL/GenBank/DDBJ databases">
        <title>Genome sequence of halotolerant plant growth promoting strain of Halomonas elongata HEK1 isolated from salterns of Rann of Kutch, Gujarat, India.</title>
        <authorList>
            <person name="Gaba S."/>
            <person name="Singh R.N."/>
            <person name="Abrol S."/>
            <person name="Kaushik R."/>
            <person name="Saxena A.K."/>
        </authorList>
    </citation>
    <scope>NUCLEOTIDE SEQUENCE [LARGE SCALE GENOMIC DNA]</scope>
    <source>
        <strain evidence="3 4">HEK1</strain>
    </source>
</reference>
<evidence type="ECO:0000256" key="1">
    <source>
        <dbReference type="SAM" id="MobiDB-lite"/>
    </source>
</evidence>
<keyword evidence="3" id="KW-0456">Lyase</keyword>
<dbReference type="EMBL" id="MAJD01000002">
    <property type="protein sequence ID" value="OBX35019.1"/>
    <property type="molecule type" value="Genomic_DNA"/>
</dbReference>
<dbReference type="SUPFAM" id="SSF54593">
    <property type="entry name" value="Glyoxalase/Bleomycin resistance protein/Dihydroxybiphenyl dioxygenase"/>
    <property type="match status" value="1"/>
</dbReference>
<protein>
    <submittedName>
        <fullName evidence="3">Putative lyase</fullName>
    </submittedName>
</protein>
<evidence type="ECO:0000313" key="4">
    <source>
        <dbReference type="Proteomes" id="UP000092504"/>
    </source>
</evidence>
<accession>A0A1B8NYF4</accession>
<feature type="domain" description="Glyoxalase/fosfomycin resistance/dioxygenase" evidence="2">
    <location>
        <begin position="13"/>
        <end position="77"/>
    </location>
</feature>
<dbReference type="InterPro" id="IPR029068">
    <property type="entry name" value="Glyas_Bleomycin-R_OHBP_Dase"/>
</dbReference>
<evidence type="ECO:0000313" key="3">
    <source>
        <dbReference type="EMBL" id="OBX35019.1"/>
    </source>
</evidence>
<dbReference type="Proteomes" id="UP000092504">
    <property type="component" value="Unassembled WGS sequence"/>
</dbReference>
<evidence type="ECO:0000259" key="2">
    <source>
        <dbReference type="Pfam" id="PF00903"/>
    </source>
</evidence>
<dbReference type="AlphaFoldDB" id="A0A1B8NYF4"/>
<gene>
    <name evidence="3" type="ORF">A8U91_04084</name>
</gene>
<comment type="caution">
    <text evidence="3">The sequence shown here is derived from an EMBL/GenBank/DDBJ whole genome shotgun (WGS) entry which is preliminary data.</text>
</comment>
<dbReference type="PATRIC" id="fig|2746.7.peg.4206"/>
<dbReference type="InterPro" id="IPR004360">
    <property type="entry name" value="Glyas_Fos-R_dOase_dom"/>
</dbReference>
<feature type="compositionally biased region" description="Polar residues" evidence="1">
    <location>
        <begin position="108"/>
        <end position="134"/>
    </location>
</feature>
<dbReference type="Pfam" id="PF00903">
    <property type="entry name" value="Glyoxalase"/>
    <property type="match status" value="1"/>
</dbReference>
<organism evidence="3 4">
    <name type="scientific">Halomonas elongata</name>
    <dbReference type="NCBI Taxonomy" id="2746"/>
    <lineage>
        <taxon>Bacteria</taxon>
        <taxon>Pseudomonadati</taxon>
        <taxon>Pseudomonadota</taxon>
        <taxon>Gammaproteobacteria</taxon>
        <taxon>Oceanospirillales</taxon>
        <taxon>Halomonadaceae</taxon>
        <taxon>Halomonas</taxon>
    </lineage>
</organism>
<dbReference type="GO" id="GO:0016829">
    <property type="term" value="F:lyase activity"/>
    <property type="evidence" value="ECO:0007669"/>
    <property type="project" value="UniProtKB-KW"/>
</dbReference>
<feature type="region of interest" description="Disordered" evidence="1">
    <location>
        <begin position="91"/>
        <end position="137"/>
    </location>
</feature>
<name>A0A1B8NYF4_HALEL</name>
<dbReference type="Gene3D" id="3.10.180.10">
    <property type="entry name" value="2,3-Dihydroxybiphenyl 1,2-Dioxygenase, domain 1"/>
    <property type="match status" value="1"/>
</dbReference>